<evidence type="ECO:0000313" key="17">
    <source>
        <dbReference type="Proteomes" id="UP000324233"/>
    </source>
</evidence>
<dbReference type="NCBIfam" id="TIGR00667">
    <property type="entry name" value="aat"/>
    <property type="match status" value="1"/>
</dbReference>
<dbReference type="FunFam" id="3.40.630.70:FF:000001">
    <property type="entry name" value="Leucyl/phenylalanyl-tRNA--protein transferase"/>
    <property type="match status" value="1"/>
</dbReference>
<sequence>MPVFRLGPEPIFPPPALADPEGILAIGGDLEPGRLLAAYREGIFPWYEAGGPILWWSPDPRAVLFLDELKVSRRLARTIRSGRFETRHDTAFAAVIRACAEASRPGEDGTWITAEMQRAYIRLHELGHAHSTEAWRDGKLVGGIYGVRVGRCFCGESMFHAETDASKVALVALVGRLKAEGVTMMDCQVASGHMLSLGAREIPRRRFLEELAAGLRADGSTE</sequence>
<dbReference type="AlphaFoldDB" id="A0A5B9WCV5"/>
<keyword evidence="2 15" id="KW-0963">Cytoplasm</keyword>
<dbReference type="Gene3D" id="3.30.70.3550">
    <property type="entry name" value="Leucyl/phenylalanyl-tRNA-protein transferase, N-terminal domain"/>
    <property type="match status" value="1"/>
</dbReference>
<dbReference type="GO" id="GO:0030163">
    <property type="term" value="P:protein catabolic process"/>
    <property type="evidence" value="ECO:0007669"/>
    <property type="project" value="UniProtKB-UniRule"/>
</dbReference>
<comment type="function">
    <text evidence="8 15">Functions in the N-end rule pathway of protein degradation where it conjugates Leu, Phe and, less efficiently, Met from aminoacyl-tRNAs to the N-termini of proteins containing an N-terminal arginine or lysine.</text>
</comment>
<evidence type="ECO:0000256" key="5">
    <source>
        <dbReference type="ARBA" id="ARBA00050607"/>
    </source>
</evidence>
<evidence type="ECO:0000256" key="4">
    <source>
        <dbReference type="ARBA" id="ARBA00023315"/>
    </source>
</evidence>
<keyword evidence="3 15" id="KW-0808">Transferase</keyword>
<dbReference type="InterPro" id="IPR042203">
    <property type="entry name" value="Leu/Phe-tRNA_Trfase_C"/>
</dbReference>
<dbReference type="InterPro" id="IPR042221">
    <property type="entry name" value="Leu/Phe-tRNA_Trfase_N"/>
</dbReference>
<dbReference type="GO" id="GO:0008914">
    <property type="term" value="F:leucyl-tRNA--protein transferase activity"/>
    <property type="evidence" value="ECO:0007669"/>
    <property type="project" value="UniProtKB-UniRule"/>
</dbReference>
<evidence type="ECO:0000256" key="3">
    <source>
        <dbReference type="ARBA" id="ARBA00022679"/>
    </source>
</evidence>
<dbReference type="PANTHER" id="PTHR30098:SF2">
    <property type="entry name" value="LEUCYL_PHENYLALANYL-TRNA--PROTEIN TRANSFERASE"/>
    <property type="match status" value="1"/>
</dbReference>
<dbReference type="EC" id="2.3.2.6" evidence="10 15"/>
<protein>
    <recommendedName>
        <fullName evidence="11 15">Leucyl/phenylalanyl-tRNA--protein transferase</fullName>
        <ecNumber evidence="10 15">2.3.2.6</ecNumber>
    </recommendedName>
    <alternativeName>
        <fullName evidence="12 15">L/F-transferase</fullName>
    </alternativeName>
    <alternativeName>
        <fullName evidence="13 15">Leucyltransferase</fullName>
    </alternativeName>
    <alternativeName>
        <fullName evidence="14 15">Phenyalanyltransferase</fullName>
    </alternativeName>
</protein>
<dbReference type="EMBL" id="CP042997">
    <property type="protein sequence ID" value="QEH38498.1"/>
    <property type="molecule type" value="Genomic_DNA"/>
</dbReference>
<dbReference type="RefSeq" id="WP_148597936.1">
    <property type="nucleotide sequence ID" value="NZ_CP042997.1"/>
</dbReference>
<dbReference type="Gene3D" id="3.40.630.70">
    <property type="entry name" value="Leucyl/phenylalanyl-tRNA-protein transferase, C-terminal domain"/>
    <property type="match status" value="1"/>
</dbReference>
<comment type="subcellular location">
    <subcellularLocation>
        <location evidence="1 15">Cytoplasm</location>
    </subcellularLocation>
</comment>
<dbReference type="OrthoDB" id="9815825at2"/>
<reference evidence="16 17" key="1">
    <citation type="submission" date="2019-08" db="EMBL/GenBank/DDBJ databases">
        <title>Deep-cultivation of Planctomycetes and their phenomic and genomic characterization uncovers novel biology.</title>
        <authorList>
            <person name="Wiegand S."/>
            <person name="Jogler M."/>
            <person name="Boedeker C."/>
            <person name="Pinto D."/>
            <person name="Vollmers J."/>
            <person name="Rivas-Marin E."/>
            <person name="Kohn T."/>
            <person name="Peeters S.H."/>
            <person name="Heuer A."/>
            <person name="Rast P."/>
            <person name="Oberbeckmann S."/>
            <person name="Bunk B."/>
            <person name="Jeske O."/>
            <person name="Meyerdierks A."/>
            <person name="Storesund J.E."/>
            <person name="Kallscheuer N."/>
            <person name="Luecker S."/>
            <person name="Lage O.M."/>
            <person name="Pohl T."/>
            <person name="Merkel B.J."/>
            <person name="Hornburger P."/>
            <person name="Mueller R.-W."/>
            <person name="Bruemmer F."/>
            <person name="Labrenz M."/>
            <person name="Spormann A.M."/>
            <person name="Op den Camp H."/>
            <person name="Overmann J."/>
            <person name="Amann R."/>
            <person name="Jetten M.S.M."/>
            <person name="Mascher T."/>
            <person name="Medema M.H."/>
            <person name="Devos D.P."/>
            <person name="Kaster A.-K."/>
            <person name="Ovreas L."/>
            <person name="Rohde M."/>
            <person name="Galperin M.Y."/>
            <person name="Jogler C."/>
        </authorList>
    </citation>
    <scope>NUCLEOTIDE SEQUENCE [LARGE SCALE GENOMIC DNA]</scope>
    <source>
        <strain evidence="16 17">OJF2</strain>
    </source>
</reference>
<organism evidence="16 17">
    <name type="scientific">Aquisphaera giovannonii</name>
    <dbReference type="NCBI Taxonomy" id="406548"/>
    <lineage>
        <taxon>Bacteria</taxon>
        <taxon>Pseudomonadati</taxon>
        <taxon>Planctomycetota</taxon>
        <taxon>Planctomycetia</taxon>
        <taxon>Isosphaerales</taxon>
        <taxon>Isosphaeraceae</taxon>
        <taxon>Aquisphaera</taxon>
    </lineage>
</organism>
<proteinExistence type="inferred from homology"/>
<evidence type="ECO:0000256" key="10">
    <source>
        <dbReference type="ARBA" id="ARBA00066767"/>
    </source>
</evidence>
<keyword evidence="4 15" id="KW-0012">Acyltransferase</keyword>
<dbReference type="KEGG" id="agv:OJF2_71010"/>
<accession>A0A5B9WCV5</accession>
<evidence type="ECO:0000256" key="12">
    <source>
        <dbReference type="ARBA" id="ARBA00077136"/>
    </source>
</evidence>
<evidence type="ECO:0000256" key="7">
    <source>
        <dbReference type="ARBA" id="ARBA00051538"/>
    </source>
</evidence>
<comment type="similarity">
    <text evidence="9 15">Belongs to the L/F-transferase family.</text>
</comment>
<evidence type="ECO:0000256" key="13">
    <source>
        <dbReference type="ARBA" id="ARBA00077165"/>
    </source>
</evidence>
<comment type="catalytic activity">
    <reaction evidence="5 15">
        <text>L-phenylalanyl-tRNA(Phe) + an N-terminal L-alpha-aminoacyl-[protein] = an N-terminal L-phenylalanyl-L-alpha-aminoacyl-[protein] + tRNA(Phe)</text>
        <dbReference type="Rhea" id="RHEA:43632"/>
        <dbReference type="Rhea" id="RHEA-COMP:9668"/>
        <dbReference type="Rhea" id="RHEA-COMP:9699"/>
        <dbReference type="Rhea" id="RHEA-COMP:10636"/>
        <dbReference type="Rhea" id="RHEA-COMP:10637"/>
        <dbReference type="ChEBI" id="CHEBI:78442"/>
        <dbReference type="ChEBI" id="CHEBI:78531"/>
        <dbReference type="ChEBI" id="CHEBI:78597"/>
        <dbReference type="ChEBI" id="CHEBI:83561"/>
        <dbReference type="EC" id="2.3.2.6"/>
    </reaction>
</comment>
<dbReference type="GO" id="GO:0005737">
    <property type="term" value="C:cytoplasm"/>
    <property type="evidence" value="ECO:0007669"/>
    <property type="project" value="UniProtKB-SubCell"/>
</dbReference>
<name>A0A5B9WCV5_9BACT</name>
<evidence type="ECO:0000256" key="15">
    <source>
        <dbReference type="HAMAP-Rule" id="MF_00688"/>
    </source>
</evidence>
<dbReference type="PANTHER" id="PTHR30098">
    <property type="entry name" value="LEUCYL/PHENYLALANYL-TRNA--PROTEIN TRANSFERASE"/>
    <property type="match status" value="1"/>
</dbReference>
<dbReference type="SUPFAM" id="SSF55729">
    <property type="entry name" value="Acyl-CoA N-acyltransferases (Nat)"/>
    <property type="match status" value="1"/>
</dbReference>
<dbReference type="Pfam" id="PF03588">
    <property type="entry name" value="Leu_Phe_trans"/>
    <property type="match status" value="1"/>
</dbReference>
<dbReference type="InterPro" id="IPR016181">
    <property type="entry name" value="Acyl_CoA_acyltransferase"/>
</dbReference>
<dbReference type="InterPro" id="IPR004616">
    <property type="entry name" value="Leu/Phe-tRNA_Trfase"/>
</dbReference>
<dbReference type="HAMAP" id="MF_00688">
    <property type="entry name" value="Leu_Phe_trans"/>
    <property type="match status" value="1"/>
</dbReference>
<keyword evidence="17" id="KW-1185">Reference proteome</keyword>
<evidence type="ECO:0000256" key="14">
    <source>
        <dbReference type="ARBA" id="ARBA00083640"/>
    </source>
</evidence>
<evidence type="ECO:0000256" key="2">
    <source>
        <dbReference type="ARBA" id="ARBA00022490"/>
    </source>
</evidence>
<dbReference type="FunFam" id="3.30.70.3550:FF:000001">
    <property type="entry name" value="Leucyl/phenylalanyl-tRNA--protein transferase"/>
    <property type="match status" value="1"/>
</dbReference>
<evidence type="ECO:0000313" key="16">
    <source>
        <dbReference type="EMBL" id="QEH38498.1"/>
    </source>
</evidence>
<evidence type="ECO:0000256" key="9">
    <source>
        <dbReference type="ARBA" id="ARBA00061535"/>
    </source>
</evidence>
<gene>
    <name evidence="15 16" type="primary">aat</name>
    <name evidence="16" type="ORF">OJF2_71010</name>
</gene>
<evidence type="ECO:0000256" key="8">
    <source>
        <dbReference type="ARBA" id="ARBA00054043"/>
    </source>
</evidence>
<evidence type="ECO:0000256" key="6">
    <source>
        <dbReference type="ARBA" id="ARBA00050652"/>
    </source>
</evidence>
<comment type="catalytic activity">
    <reaction evidence="6 15">
        <text>N-terminal L-arginyl-[protein] + L-leucyl-tRNA(Leu) = N-terminal L-leucyl-L-arginyl-[protein] + tRNA(Leu) + H(+)</text>
        <dbReference type="Rhea" id="RHEA:50416"/>
        <dbReference type="Rhea" id="RHEA-COMP:9613"/>
        <dbReference type="Rhea" id="RHEA-COMP:9622"/>
        <dbReference type="Rhea" id="RHEA-COMP:12672"/>
        <dbReference type="Rhea" id="RHEA-COMP:12673"/>
        <dbReference type="ChEBI" id="CHEBI:15378"/>
        <dbReference type="ChEBI" id="CHEBI:64719"/>
        <dbReference type="ChEBI" id="CHEBI:78442"/>
        <dbReference type="ChEBI" id="CHEBI:78494"/>
        <dbReference type="ChEBI" id="CHEBI:133044"/>
        <dbReference type="EC" id="2.3.2.6"/>
    </reaction>
</comment>
<comment type="catalytic activity">
    <reaction evidence="7 15">
        <text>N-terminal L-lysyl-[protein] + L-leucyl-tRNA(Leu) = N-terminal L-leucyl-L-lysyl-[protein] + tRNA(Leu) + H(+)</text>
        <dbReference type="Rhea" id="RHEA:12340"/>
        <dbReference type="Rhea" id="RHEA-COMP:9613"/>
        <dbReference type="Rhea" id="RHEA-COMP:9622"/>
        <dbReference type="Rhea" id="RHEA-COMP:12670"/>
        <dbReference type="Rhea" id="RHEA-COMP:12671"/>
        <dbReference type="ChEBI" id="CHEBI:15378"/>
        <dbReference type="ChEBI" id="CHEBI:65249"/>
        <dbReference type="ChEBI" id="CHEBI:78442"/>
        <dbReference type="ChEBI" id="CHEBI:78494"/>
        <dbReference type="ChEBI" id="CHEBI:133043"/>
        <dbReference type="EC" id="2.3.2.6"/>
    </reaction>
</comment>
<dbReference type="Proteomes" id="UP000324233">
    <property type="component" value="Chromosome"/>
</dbReference>
<evidence type="ECO:0000256" key="1">
    <source>
        <dbReference type="ARBA" id="ARBA00004496"/>
    </source>
</evidence>
<evidence type="ECO:0000256" key="11">
    <source>
        <dbReference type="ARBA" id="ARBA00074372"/>
    </source>
</evidence>